<protein>
    <submittedName>
        <fullName evidence="2">Uncharacterized protein</fullName>
    </submittedName>
</protein>
<evidence type="ECO:0000313" key="2">
    <source>
        <dbReference type="EMBL" id="QSO47743.1"/>
    </source>
</evidence>
<keyword evidence="1" id="KW-1133">Transmembrane helix</keyword>
<evidence type="ECO:0000313" key="3">
    <source>
        <dbReference type="Proteomes" id="UP000663505"/>
    </source>
</evidence>
<dbReference type="AlphaFoldDB" id="A0A9X7VZ52"/>
<keyword evidence="1" id="KW-0812">Transmembrane</keyword>
<proteinExistence type="predicted"/>
<organism evidence="2 3">
    <name type="scientific">Alicyclobacillus mengziensis</name>
    <dbReference type="NCBI Taxonomy" id="2931921"/>
    <lineage>
        <taxon>Bacteria</taxon>
        <taxon>Bacillati</taxon>
        <taxon>Bacillota</taxon>
        <taxon>Bacilli</taxon>
        <taxon>Bacillales</taxon>
        <taxon>Alicyclobacillaceae</taxon>
        <taxon>Alicyclobacillus</taxon>
    </lineage>
</organism>
<feature type="transmembrane region" description="Helical" evidence="1">
    <location>
        <begin position="35"/>
        <end position="54"/>
    </location>
</feature>
<name>A0A9X7VZ52_9BACL</name>
<dbReference type="Proteomes" id="UP000663505">
    <property type="component" value="Chromosome"/>
</dbReference>
<gene>
    <name evidence="2" type="ORF">JZ786_01440</name>
</gene>
<dbReference type="EMBL" id="CP071182">
    <property type="protein sequence ID" value="QSO47743.1"/>
    <property type="molecule type" value="Genomic_DNA"/>
</dbReference>
<sequence>MHTFWQMAFWAMLVASVICIPIQRRALNKIAFGRSLFITYTAILMGYIVGVLATTVAADIMGIVLYVLGMAMLLFMAVKSLQRLREKRE</sequence>
<evidence type="ECO:0000256" key="1">
    <source>
        <dbReference type="SAM" id="Phobius"/>
    </source>
</evidence>
<feature type="transmembrane region" description="Helical" evidence="1">
    <location>
        <begin position="60"/>
        <end position="78"/>
    </location>
</feature>
<accession>A0A9X7VZ52</accession>
<feature type="transmembrane region" description="Helical" evidence="1">
    <location>
        <begin position="6"/>
        <end position="23"/>
    </location>
</feature>
<dbReference type="RefSeq" id="WP_206657086.1">
    <property type="nucleotide sequence ID" value="NZ_CP071182.1"/>
</dbReference>
<keyword evidence="3" id="KW-1185">Reference proteome</keyword>
<keyword evidence="1" id="KW-0472">Membrane</keyword>
<dbReference type="KEGG" id="afx:JZ786_01440"/>
<reference evidence="2 3" key="1">
    <citation type="submission" date="2021-02" db="EMBL/GenBank/DDBJ databases">
        <title>Alicyclobacillus curvatus sp. nov. and Alicyclobacillus mengziensis sp. nov., two acidophilic bacteria isolated from acid mine drainage.</title>
        <authorList>
            <person name="Huang Y."/>
        </authorList>
    </citation>
    <scope>NUCLEOTIDE SEQUENCE [LARGE SCALE GENOMIC DNA]</scope>
    <source>
        <strain evidence="2 3">S30H14</strain>
    </source>
</reference>